<feature type="transmembrane region" description="Helical" evidence="6">
    <location>
        <begin position="519"/>
        <end position="537"/>
    </location>
</feature>
<evidence type="ECO:0000313" key="7">
    <source>
        <dbReference type="EMBL" id="ODQ76766.1"/>
    </source>
</evidence>
<feature type="transmembrane region" description="Helical" evidence="6">
    <location>
        <begin position="472"/>
        <end position="498"/>
    </location>
</feature>
<dbReference type="GO" id="GO:0005886">
    <property type="term" value="C:plasma membrane"/>
    <property type="evidence" value="ECO:0007669"/>
    <property type="project" value="EnsemblFungi"/>
</dbReference>
<dbReference type="PANTHER" id="PTHR11706">
    <property type="entry name" value="SOLUTE CARRIER PROTEIN FAMILY 11 MEMBER"/>
    <property type="match status" value="1"/>
</dbReference>
<dbReference type="GO" id="GO:0006825">
    <property type="term" value="P:copper ion transport"/>
    <property type="evidence" value="ECO:0007669"/>
    <property type="project" value="EnsemblFungi"/>
</dbReference>
<dbReference type="GO" id="GO:0006878">
    <property type="term" value="P:intracellular copper ion homeostasis"/>
    <property type="evidence" value="ECO:0007669"/>
    <property type="project" value="EnsemblFungi"/>
</dbReference>
<comment type="subcellular location">
    <subcellularLocation>
        <location evidence="1">Membrane</location>
        <topology evidence="1">Multi-pass membrane protein</topology>
    </subcellularLocation>
</comment>
<dbReference type="GO" id="GO:0034755">
    <property type="term" value="P:iron ion transmembrane transport"/>
    <property type="evidence" value="ECO:0007669"/>
    <property type="project" value="TreeGrafter"/>
</dbReference>
<feature type="transmembrane region" description="Helical" evidence="6">
    <location>
        <begin position="248"/>
        <end position="276"/>
    </location>
</feature>
<sequence length="639" mass="69318">MNCPTRDPEPTGNEQFNQSPRLYDSELTTNRSSNMYANRASRKNPDLVLLSADDGPTAGSSALSPPLDDIPPHGTGDDSRRSAVSRSHKARSSVRDVFTPDLVPAYEMSAIDSFRPVKGAHVLDGVSSYTPSSGLGSHRLGNSVYSSFGGRRFPDPTTSYGRVYYKAKAMFMKYLRFIGPGFMISVAYIDPGNYSTDVAAGAMFRYDLLFVVMLSNIFAIFLQALCAKLGSVTGLDLAQNCRAHFPRWLCVILYILAETAIIATDLAEVIGTAISLNILFKIPLVAGVAITIVDVLIVLVAYRPNGSLKGVRWFEYAVAFLVLAVVICFCVELGNIKGTSAGEVFRGFLPSKTVVSSQGLYYSCGILGATVMPHSLYLGSGLVQPRLREYDEKEGNFTSSPNDSLEDIKYRPSLDAIRHALRYSIVELALSLVSFALFVNSAILIVSGATLSDTPGASDADLFSIHDMLSTHLSQAAGTVFALALLFSGQSAGIVCTLAGQMVSEGFLHWTMRPWLRRLITRAVAIVPCIVVAGAVGREGLAEVLNLSQVILSILLPFVSAPLIYFTCRKQYMRVPVLATPETAADVDDEPNFELEARRDIEYADLSNNWLVTISGVLIWLFICGLNVYLIVLLGLGEA</sequence>
<accession>A0A1E3QGE2</accession>
<evidence type="ECO:0000256" key="3">
    <source>
        <dbReference type="ARBA" id="ARBA00022989"/>
    </source>
</evidence>
<dbReference type="STRING" id="675824.A0A1E3QGE2"/>
<evidence type="ECO:0000313" key="8">
    <source>
        <dbReference type="Proteomes" id="UP000094385"/>
    </source>
</evidence>
<feature type="compositionally biased region" description="Polar residues" evidence="5">
    <location>
        <begin position="12"/>
        <end position="36"/>
    </location>
</feature>
<dbReference type="AlphaFoldDB" id="A0A1E3QGE2"/>
<feature type="transmembrane region" description="Helical" evidence="6">
    <location>
        <begin position="209"/>
        <end position="227"/>
    </location>
</feature>
<dbReference type="GO" id="GO:0015295">
    <property type="term" value="F:solute:proton symporter activity"/>
    <property type="evidence" value="ECO:0007669"/>
    <property type="project" value="EnsemblFungi"/>
</dbReference>
<keyword evidence="8" id="KW-1185">Reference proteome</keyword>
<organism evidence="7 8">
    <name type="scientific">Lipomyces starkeyi NRRL Y-11557</name>
    <dbReference type="NCBI Taxonomy" id="675824"/>
    <lineage>
        <taxon>Eukaryota</taxon>
        <taxon>Fungi</taxon>
        <taxon>Dikarya</taxon>
        <taxon>Ascomycota</taxon>
        <taxon>Saccharomycotina</taxon>
        <taxon>Lipomycetes</taxon>
        <taxon>Lipomycetales</taxon>
        <taxon>Lipomycetaceae</taxon>
        <taxon>Lipomyces</taxon>
    </lineage>
</organism>
<proteinExistence type="inferred from homology"/>
<evidence type="ECO:0000256" key="4">
    <source>
        <dbReference type="ARBA" id="ARBA00023136"/>
    </source>
</evidence>
<dbReference type="PRINTS" id="PR00447">
    <property type="entry name" value="NATRESASSCMP"/>
</dbReference>
<feature type="transmembrane region" description="Helical" evidence="6">
    <location>
        <begin position="282"/>
        <end position="302"/>
    </location>
</feature>
<dbReference type="GO" id="GO:0015086">
    <property type="term" value="F:cadmium ion transmembrane transporter activity"/>
    <property type="evidence" value="ECO:0007669"/>
    <property type="project" value="TreeGrafter"/>
</dbReference>
<evidence type="ECO:0000256" key="5">
    <source>
        <dbReference type="SAM" id="MobiDB-lite"/>
    </source>
</evidence>
<feature type="region of interest" description="Disordered" evidence="5">
    <location>
        <begin position="1"/>
        <end position="91"/>
    </location>
</feature>
<feature type="transmembrane region" description="Helical" evidence="6">
    <location>
        <begin position="314"/>
        <end position="336"/>
    </location>
</feature>
<dbReference type="HAMAP" id="MF_00221">
    <property type="entry name" value="NRAMP"/>
    <property type="match status" value="1"/>
</dbReference>
<gene>
    <name evidence="7" type="ORF">LIPSTDRAFT_67749</name>
</gene>
<feature type="transmembrane region" description="Helical" evidence="6">
    <location>
        <begin position="171"/>
        <end position="189"/>
    </location>
</feature>
<dbReference type="NCBIfam" id="NF037982">
    <property type="entry name" value="Nramp_1"/>
    <property type="match status" value="1"/>
</dbReference>
<evidence type="ECO:0000256" key="2">
    <source>
        <dbReference type="ARBA" id="ARBA00022692"/>
    </source>
</evidence>
<keyword evidence="3 6" id="KW-1133">Transmembrane helix</keyword>
<feature type="transmembrane region" description="Helical" evidence="6">
    <location>
        <begin position="428"/>
        <end position="452"/>
    </location>
</feature>
<dbReference type="GO" id="GO:0005384">
    <property type="term" value="F:manganese ion transmembrane transporter activity"/>
    <property type="evidence" value="ECO:0007669"/>
    <property type="project" value="TreeGrafter"/>
</dbReference>
<dbReference type="GO" id="GO:0030026">
    <property type="term" value="P:intracellular manganese ion homeostasis"/>
    <property type="evidence" value="ECO:0007669"/>
    <property type="project" value="EnsemblFungi"/>
</dbReference>
<dbReference type="OrthoDB" id="409173at2759"/>
<protein>
    <submittedName>
        <fullName evidence="7">Uncharacterized protein</fullName>
    </submittedName>
</protein>
<dbReference type="PANTHER" id="PTHR11706:SF101">
    <property type="entry name" value="MANGANESE TRANSPORTER SMF1"/>
    <property type="match status" value="1"/>
</dbReference>
<name>A0A1E3QGE2_LIPST</name>
<feature type="transmembrane region" description="Helical" evidence="6">
    <location>
        <begin position="610"/>
        <end position="636"/>
    </location>
</feature>
<keyword evidence="4 6" id="KW-0472">Membrane</keyword>
<feature type="transmembrane region" description="Helical" evidence="6">
    <location>
        <begin position="549"/>
        <end position="568"/>
    </location>
</feature>
<evidence type="ECO:0000256" key="6">
    <source>
        <dbReference type="SAM" id="Phobius"/>
    </source>
</evidence>
<keyword evidence="2 6" id="KW-0812">Transmembrane</keyword>
<dbReference type="EMBL" id="KV454289">
    <property type="protein sequence ID" value="ODQ76766.1"/>
    <property type="molecule type" value="Genomic_DNA"/>
</dbReference>
<dbReference type="Proteomes" id="UP000094385">
    <property type="component" value="Unassembled WGS sequence"/>
</dbReference>
<dbReference type="NCBIfam" id="TIGR01197">
    <property type="entry name" value="nramp"/>
    <property type="match status" value="1"/>
</dbReference>
<feature type="transmembrane region" description="Helical" evidence="6">
    <location>
        <begin position="359"/>
        <end position="378"/>
    </location>
</feature>
<dbReference type="InterPro" id="IPR001046">
    <property type="entry name" value="NRAMP_fam"/>
</dbReference>
<dbReference type="Pfam" id="PF01566">
    <property type="entry name" value="Nramp"/>
    <property type="match status" value="1"/>
</dbReference>
<reference evidence="7 8" key="1">
    <citation type="journal article" date="2016" name="Proc. Natl. Acad. Sci. U.S.A.">
        <title>Comparative genomics of biotechnologically important yeasts.</title>
        <authorList>
            <person name="Riley R."/>
            <person name="Haridas S."/>
            <person name="Wolfe K.H."/>
            <person name="Lopes M.R."/>
            <person name="Hittinger C.T."/>
            <person name="Goeker M."/>
            <person name="Salamov A.A."/>
            <person name="Wisecaver J.H."/>
            <person name="Long T.M."/>
            <person name="Calvey C.H."/>
            <person name="Aerts A.L."/>
            <person name="Barry K.W."/>
            <person name="Choi C."/>
            <person name="Clum A."/>
            <person name="Coughlan A.Y."/>
            <person name="Deshpande S."/>
            <person name="Douglass A.P."/>
            <person name="Hanson S.J."/>
            <person name="Klenk H.-P."/>
            <person name="LaButti K.M."/>
            <person name="Lapidus A."/>
            <person name="Lindquist E.A."/>
            <person name="Lipzen A.M."/>
            <person name="Meier-Kolthoff J.P."/>
            <person name="Ohm R.A."/>
            <person name="Otillar R.P."/>
            <person name="Pangilinan J.L."/>
            <person name="Peng Y."/>
            <person name="Rokas A."/>
            <person name="Rosa C.A."/>
            <person name="Scheuner C."/>
            <person name="Sibirny A.A."/>
            <person name="Slot J.C."/>
            <person name="Stielow J.B."/>
            <person name="Sun H."/>
            <person name="Kurtzman C.P."/>
            <person name="Blackwell M."/>
            <person name="Grigoriev I.V."/>
            <person name="Jeffries T.W."/>
        </authorList>
    </citation>
    <scope>NUCLEOTIDE SEQUENCE [LARGE SCALE GENOMIC DNA]</scope>
    <source>
        <strain evidence="7 8">NRRL Y-11557</strain>
    </source>
</reference>
<evidence type="ECO:0000256" key="1">
    <source>
        <dbReference type="ARBA" id="ARBA00004141"/>
    </source>
</evidence>